<keyword evidence="2" id="KW-0645">Protease</keyword>
<feature type="transmembrane region" description="Helical" evidence="1">
    <location>
        <begin position="41"/>
        <end position="61"/>
    </location>
</feature>
<dbReference type="InterPro" id="IPR043504">
    <property type="entry name" value="Peptidase_S1_PA_chymotrypsin"/>
</dbReference>
<organism evidence="2 3">
    <name type="scientific">Okeania hirsuta</name>
    <dbReference type="NCBI Taxonomy" id="1458930"/>
    <lineage>
        <taxon>Bacteria</taxon>
        <taxon>Bacillati</taxon>
        <taxon>Cyanobacteriota</taxon>
        <taxon>Cyanophyceae</taxon>
        <taxon>Oscillatoriophycideae</taxon>
        <taxon>Oscillatoriales</taxon>
        <taxon>Microcoleaceae</taxon>
        <taxon>Okeania</taxon>
    </lineage>
</organism>
<dbReference type="Pfam" id="PF13365">
    <property type="entry name" value="Trypsin_2"/>
    <property type="match status" value="1"/>
</dbReference>
<evidence type="ECO:0000313" key="2">
    <source>
        <dbReference type="EMBL" id="RQH27403.1"/>
    </source>
</evidence>
<dbReference type="GO" id="GO:0008233">
    <property type="term" value="F:peptidase activity"/>
    <property type="evidence" value="ECO:0007669"/>
    <property type="project" value="UniProtKB-KW"/>
</dbReference>
<sequence>MELNNSTFYTSAKIKPSNSTFYFSTKIKPNSRVTTRKQTMILFKQLSIGVICFLTALRITIPTALALTKQEVNAIAWQVSIILGPGLTKEQIKAIDQGNYNVVEGWQNGSGVIIARQGKTYYALSALHVVADSRGGTFALATPDGEVHIIDDYKTQSNIIPLGKPQGMGEFIDGLDLVLIKFRSNKNYPIASIASSENLKEGSSIFVNGWPNPEDLRITERVRRFEEGTINFVANSPSANGGYSVLYSSWTASGMSGGPVFNSDGQVIGIHGRGRARGGVYCVNPQFSRSNSCGMQIFHFLSHRDVRQINSALNTNPVDPKMVENGRRGKSKTDRIDNIYKTFALEFLDSATKRKPSGGCDFLLIDDCE</sequence>
<dbReference type="EMBL" id="RCBY01000263">
    <property type="protein sequence ID" value="RQH27403.1"/>
    <property type="molecule type" value="Genomic_DNA"/>
</dbReference>
<dbReference type="GO" id="GO:0006508">
    <property type="term" value="P:proteolysis"/>
    <property type="evidence" value="ECO:0007669"/>
    <property type="project" value="UniProtKB-KW"/>
</dbReference>
<reference evidence="2 3" key="1">
    <citation type="journal article" date="2018" name="ACS Chem. Biol.">
        <title>Ketoreductase domain dysfunction expands chemodiversity: malyngamide biosynthesis in the cyanobacterium Okeania hirsuta.</title>
        <authorList>
            <person name="Moss N.A."/>
            <person name="Leao T."/>
            <person name="Rankin M."/>
            <person name="McCullough T.M."/>
            <person name="Qu P."/>
            <person name="Korobeynikov A."/>
            <person name="Smith J.L."/>
            <person name="Gerwick L."/>
            <person name="Gerwick W.H."/>
        </authorList>
    </citation>
    <scope>NUCLEOTIDE SEQUENCE [LARGE SCALE GENOMIC DNA]</scope>
    <source>
        <strain evidence="2 3">PAB10Feb10-1</strain>
    </source>
</reference>
<keyword evidence="1" id="KW-1133">Transmembrane helix</keyword>
<evidence type="ECO:0000256" key="1">
    <source>
        <dbReference type="SAM" id="Phobius"/>
    </source>
</evidence>
<keyword evidence="3" id="KW-1185">Reference proteome</keyword>
<proteinExistence type="predicted"/>
<dbReference type="SUPFAM" id="SSF50494">
    <property type="entry name" value="Trypsin-like serine proteases"/>
    <property type="match status" value="1"/>
</dbReference>
<dbReference type="InterPro" id="IPR009003">
    <property type="entry name" value="Peptidase_S1_PA"/>
</dbReference>
<dbReference type="AlphaFoldDB" id="A0A3N6P0U7"/>
<gene>
    <name evidence="2" type="ORF">D5R40_27960</name>
</gene>
<keyword evidence="1" id="KW-0812">Transmembrane</keyword>
<comment type="caution">
    <text evidence="2">The sequence shown here is derived from an EMBL/GenBank/DDBJ whole genome shotgun (WGS) entry which is preliminary data.</text>
</comment>
<dbReference type="OrthoDB" id="447561at2"/>
<dbReference type="Gene3D" id="2.40.10.10">
    <property type="entry name" value="Trypsin-like serine proteases"/>
    <property type="match status" value="2"/>
</dbReference>
<evidence type="ECO:0000313" key="3">
    <source>
        <dbReference type="Proteomes" id="UP000269154"/>
    </source>
</evidence>
<protein>
    <submittedName>
        <fullName evidence="2">Serine protease</fullName>
    </submittedName>
</protein>
<keyword evidence="2" id="KW-0378">Hydrolase</keyword>
<dbReference type="Proteomes" id="UP000269154">
    <property type="component" value="Unassembled WGS sequence"/>
</dbReference>
<name>A0A3N6P0U7_9CYAN</name>
<accession>A0A3N6P0U7</accession>
<keyword evidence="1" id="KW-0472">Membrane</keyword>